<feature type="compositionally biased region" description="Basic and acidic residues" evidence="2">
    <location>
        <begin position="192"/>
        <end position="202"/>
    </location>
</feature>
<dbReference type="Gene3D" id="1.20.1390.10">
    <property type="entry name" value="PWI domain"/>
    <property type="match status" value="1"/>
</dbReference>
<keyword evidence="4" id="KW-1185">Reference proteome</keyword>
<reference evidence="4" key="1">
    <citation type="journal article" date="2021" name="Nat. Commun.">
        <title>Genomic analyses provide insights into spinach domestication and the genetic basis of agronomic traits.</title>
        <authorList>
            <person name="Cai X."/>
            <person name="Sun X."/>
            <person name="Xu C."/>
            <person name="Sun H."/>
            <person name="Wang X."/>
            <person name="Ge C."/>
            <person name="Zhang Z."/>
            <person name="Wang Q."/>
            <person name="Fei Z."/>
            <person name="Jiao C."/>
            <person name="Wang Q."/>
        </authorList>
    </citation>
    <scope>NUCLEOTIDE SEQUENCE [LARGE SCALE GENOMIC DNA]</scope>
    <source>
        <strain evidence="4">cv. Varoflay</strain>
    </source>
</reference>
<evidence type="ECO:0000259" key="3">
    <source>
        <dbReference type="PROSITE" id="PS50102"/>
    </source>
</evidence>
<dbReference type="Pfam" id="PF01480">
    <property type="entry name" value="PWI"/>
    <property type="match status" value="1"/>
</dbReference>
<dbReference type="SMART" id="SM00360">
    <property type="entry name" value="RRM"/>
    <property type="match status" value="1"/>
</dbReference>
<proteinExistence type="predicted"/>
<dbReference type="Proteomes" id="UP000813463">
    <property type="component" value="Chromosome 1"/>
</dbReference>
<evidence type="ECO:0000256" key="1">
    <source>
        <dbReference type="PROSITE-ProRule" id="PRU00176"/>
    </source>
</evidence>
<feature type="compositionally biased region" description="Basic and acidic residues" evidence="2">
    <location>
        <begin position="103"/>
        <end position="129"/>
    </location>
</feature>
<dbReference type="SUPFAM" id="SSF54928">
    <property type="entry name" value="RNA-binding domain, RBD"/>
    <property type="match status" value="1"/>
</dbReference>
<feature type="region of interest" description="Disordered" evidence="2">
    <location>
        <begin position="338"/>
        <end position="368"/>
    </location>
</feature>
<dbReference type="AlphaFoldDB" id="A0A9R0HWK3"/>
<dbReference type="Gene3D" id="3.30.70.330">
    <property type="match status" value="1"/>
</dbReference>
<feature type="region of interest" description="Disordered" evidence="2">
    <location>
        <begin position="401"/>
        <end position="423"/>
    </location>
</feature>
<evidence type="ECO:0000313" key="5">
    <source>
        <dbReference type="RefSeq" id="XP_021838377.2"/>
    </source>
</evidence>
<keyword evidence="1" id="KW-0694">RNA-binding</keyword>
<feature type="region of interest" description="Disordered" evidence="2">
    <location>
        <begin position="613"/>
        <end position="639"/>
    </location>
</feature>
<dbReference type="RefSeq" id="XP_021838377.2">
    <property type="nucleotide sequence ID" value="XM_021982685.2"/>
</dbReference>
<evidence type="ECO:0000313" key="4">
    <source>
        <dbReference type="Proteomes" id="UP000813463"/>
    </source>
</evidence>
<dbReference type="GO" id="GO:0008143">
    <property type="term" value="F:poly(A) binding"/>
    <property type="evidence" value="ECO:0000318"/>
    <property type="project" value="GO_Central"/>
</dbReference>
<evidence type="ECO:0000256" key="2">
    <source>
        <dbReference type="SAM" id="MobiDB-lite"/>
    </source>
</evidence>
<dbReference type="GO" id="GO:0005634">
    <property type="term" value="C:nucleus"/>
    <property type="evidence" value="ECO:0000318"/>
    <property type="project" value="GO_Central"/>
</dbReference>
<dbReference type="InterPro" id="IPR040366">
    <property type="entry name" value="Nab2/ZC3H14"/>
</dbReference>
<feature type="compositionally biased region" description="Basic residues" evidence="2">
    <location>
        <begin position="130"/>
        <end position="140"/>
    </location>
</feature>
<feature type="region of interest" description="Disordered" evidence="2">
    <location>
        <begin position="168"/>
        <end position="202"/>
    </location>
</feature>
<dbReference type="InterPro" id="IPR002483">
    <property type="entry name" value="PWI_dom"/>
</dbReference>
<dbReference type="GO" id="GO:0043488">
    <property type="term" value="P:regulation of mRNA stability"/>
    <property type="evidence" value="ECO:0000318"/>
    <property type="project" value="GO_Central"/>
</dbReference>
<protein>
    <submittedName>
        <fullName evidence="5">Protein gar2</fullName>
    </submittedName>
</protein>
<dbReference type="InterPro" id="IPR035979">
    <property type="entry name" value="RBD_domain_sf"/>
</dbReference>
<name>A0A9R0HWK3_SPIOL</name>
<dbReference type="PANTHER" id="PTHR14738:SF32">
    <property type="entry name" value="RNA BINDING (RRM_RBD_RNP MOTIFS) FAMILY PROTEIN"/>
    <property type="match status" value="1"/>
</dbReference>
<feature type="region of interest" description="Disordered" evidence="2">
    <location>
        <begin position="98"/>
        <end position="156"/>
    </location>
</feature>
<feature type="compositionally biased region" description="Polar residues" evidence="2">
    <location>
        <begin position="147"/>
        <end position="156"/>
    </location>
</feature>
<feature type="domain" description="RRM" evidence="3">
    <location>
        <begin position="504"/>
        <end position="581"/>
    </location>
</feature>
<feature type="compositionally biased region" description="Polar residues" evidence="2">
    <location>
        <begin position="342"/>
        <end position="363"/>
    </location>
</feature>
<sequence>MEGENRDGGSTFRVNFSDEGAAKLAALLTDTLKEYMGDDVDDTLVKYVIVLLGNGRLKEEVKEDLDVFLGDKSDSFVTWLWDHLASNLDLYVGSPQSCPNEVAKAKPELVERTSKDHSDHPVSESDRGKSSKTFRSRHNRDWKGLVTDNSQPPLIRSSVTNNLQNEEKTYPNALHGRQSVSPERPVHRKRYRPGERPRPKREISQATIAAPRRLLQFAVREAVATTRSSNSVSEPARKRLRSVVSTTTGNSTEEVYHRRIQSAVRLQNPMATAINAVAEASKDVRRVRTGNVFDRLSRGDGSSDKVPVFKELAVQDDEHDNYDHIHEKSRHRYVEKRENNGHHNVNASIVNSSTGLASDSASDNEGYDDVNVVGARGVDVSETGTSAKADDSLMVHYSVDQNTDGVTRQSRRKDQELPASAANTKHKIVNISVNVNTWKPHHYQAAREVPDVEIPKSTQETDLGASNSNGNPAADTQKLNQKTAGSSLPGAHSTGRPLEDADSRTIFVNNVHFAATEDTLSRHFNKFGEVLKVIILTDAATGHPKGSAYVEFMRKEAADNALTLDGTSFMSRMVKVLKKSSVQQEANPVMMWPRITRGSPFAAPRFAQAPFPKVFPGTQRARPPVKPGMRSMQWKRDTQQTSVESVASVPGNLNAGRGLTYIRTDAK</sequence>
<dbReference type="InterPro" id="IPR000504">
    <property type="entry name" value="RRM_dom"/>
</dbReference>
<dbReference type="KEGG" id="soe:110778127"/>
<dbReference type="GeneID" id="110778127"/>
<dbReference type="GO" id="GO:0005737">
    <property type="term" value="C:cytoplasm"/>
    <property type="evidence" value="ECO:0000318"/>
    <property type="project" value="GO_Central"/>
</dbReference>
<organism evidence="4 5">
    <name type="scientific">Spinacia oleracea</name>
    <name type="common">Spinach</name>
    <dbReference type="NCBI Taxonomy" id="3562"/>
    <lineage>
        <taxon>Eukaryota</taxon>
        <taxon>Viridiplantae</taxon>
        <taxon>Streptophyta</taxon>
        <taxon>Embryophyta</taxon>
        <taxon>Tracheophyta</taxon>
        <taxon>Spermatophyta</taxon>
        <taxon>Magnoliopsida</taxon>
        <taxon>eudicotyledons</taxon>
        <taxon>Gunneridae</taxon>
        <taxon>Pentapetalae</taxon>
        <taxon>Caryophyllales</taxon>
        <taxon>Chenopodiaceae</taxon>
        <taxon>Chenopodioideae</taxon>
        <taxon>Anserineae</taxon>
        <taxon>Spinacia</taxon>
    </lineage>
</organism>
<gene>
    <name evidence="5" type="primary">LOC110778127</name>
</gene>
<dbReference type="InterPro" id="IPR012677">
    <property type="entry name" value="Nucleotide-bd_a/b_plait_sf"/>
</dbReference>
<reference evidence="5" key="2">
    <citation type="submission" date="2025-08" db="UniProtKB">
        <authorList>
            <consortium name="RefSeq"/>
        </authorList>
    </citation>
    <scope>IDENTIFICATION</scope>
    <source>
        <tissue evidence="5">Leaf</tissue>
    </source>
</reference>
<dbReference type="PROSITE" id="PS50102">
    <property type="entry name" value="RRM"/>
    <property type="match status" value="1"/>
</dbReference>
<accession>A0A9R0HWK3</accession>
<dbReference type="PANTHER" id="PTHR14738">
    <property type="entry name" value="ZINC FINGER CCCH DOMAIN-CONTAINING PROTEIN 14"/>
    <property type="match status" value="1"/>
</dbReference>
<dbReference type="Pfam" id="PF00076">
    <property type="entry name" value="RRM_1"/>
    <property type="match status" value="1"/>
</dbReference>